<keyword evidence="2" id="KW-1133">Transmembrane helix</keyword>
<name>A0A4Q9PFD5_9APHY</name>
<evidence type="ECO:0000256" key="2">
    <source>
        <dbReference type="SAM" id="Phobius"/>
    </source>
</evidence>
<organism evidence="4 5">
    <name type="scientific">Dichomitus squalens</name>
    <dbReference type="NCBI Taxonomy" id="114155"/>
    <lineage>
        <taxon>Eukaryota</taxon>
        <taxon>Fungi</taxon>
        <taxon>Dikarya</taxon>
        <taxon>Basidiomycota</taxon>
        <taxon>Agaricomycotina</taxon>
        <taxon>Agaricomycetes</taxon>
        <taxon>Polyporales</taxon>
        <taxon>Polyporaceae</taxon>
        <taxon>Dichomitus</taxon>
    </lineage>
</organism>
<feature type="transmembrane region" description="Helical" evidence="2">
    <location>
        <begin position="20"/>
        <end position="42"/>
    </location>
</feature>
<dbReference type="EMBL" id="ML145295">
    <property type="protein sequence ID" value="TBU51661.1"/>
    <property type="molecule type" value="Genomic_DNA"/>
</dbReference>
<proteinExistence type="predicted"/>
<evidence type="ECO:0000256" key="1">
    <source>
        <dbReference type="SAM" id="MobiDB-lite"/>
    </source>
</evidence>
<reference evidence="4 5" key="1">
    <citation type="submission" date="2019-01" db="EMBL/GenBank/DDBJ databases">
        <title>Draft genome sequences of three monokaryotic isolates of the white-rot basidiomycete fungus Dichomitus squalens.</title>
        <authorList>
            <consortium name="DOE Joint Genome Institute"/>
            <person name="Lopez S.C."/>
            <person name="Andreopoulos B."/>
            <person name="Pangilinan J."/>
            <person name="Lipzen A."/>
            <person name="Riley R."/>
            <person name="Ahrendt S."/>
            <person name="Ng V."/>
            <person name="Barry K."/>
            <person name="Daum C."/>
            <person name="Grigoriev I.V."/>
            <person name="Hilden K.S."/>
            <person name="Makela M.R."/>
            <person name="de Vries R.P."/>
        </authorList>
    </citation>
    <scope>NUCLEOTIDE SEQUENCE [LARGE SCALE GENOMIC DNA]</scope>
    <source>
        <strain evidence="4 5">CBS 464.89</strain>
        <strain evidence="3">OM18370.1</strain>
    </source>
</reference>
<dbReference type="OrthoDB" id="2757259at2759"/>
<evidence type="ECO:0000313" key="3">
    <source>
        <dbReference type="EMBL" id="TBU23701.1"/>
    </source>
</evidence>
<sequence>MSRKDVLNLAEVMLRNGTTYFVALLILHCLHLTLSLCSIHVALQSLSYGYVTIFTEVVEASLVSRFLLDLQAAHRQALDMEFGSEQAAGNDFADTLVFGRAVGSMDSVRAHSMDGDQTVDQQVHDVEESHDAWEEDWEANSDAERA</sequence>
<dbReference type="Proteomes" id="UP000292957">
    <property type="component" value="Unassembled WGS sequence"/>
</dbReference>
<accession>A0A4Q9PFD5</accession>
<keyword evidence="2" id="KW-0472">Membrane</keyword>
<keyword evidence="5" id="KW-1185">Reference proteome</keyword>
<dbReference type="Proteomes" id="UP000292082">
    <property type="component" value="Unassembled WGS sequence"/>
</dbReference>
<evidence type="ECO:0000313" key="4">
    <source>
        <dbReference type="EMBL" id="TBU51661.1"/>
    </source>
</evidence>
<protein>
    <submittedName>
        <fullName evidence="4">Uncharacterized protein</fullName>
    </submittedName>
</protein>
<dbReference type="EMBL" id="ML143497">
    <property type="protein sequence ID" value="TBU23701.1"/>
    <property type="molecule type" value="Genomic_DNA"/>
</dbReference>
<dbReference type="AlphaFoldDB" id="A0A4Q9PFD5"/>
<feature type="region of interest" description="Disordered" evidence="1">
    <location>
        <begin position="125"/>
        <end position="146"/>
    </location>
</feature>
<gene>
    <name evidence="4" type="ORF">BD310DRAFT_833806</name>
    <name evidence="3" type="ORF">BD311DRAFT_673351</name>
</gene>
<keyword evidence="2" id="KW-0812">Transmembrane</keyword>
<evidence type="ECO:0000313" key="5">
    <source>
        <dbReference type="Proteomes" id="UP000292082"/>
    </source>
</evidence>
<feature type="compositionally biased region" description="Acidic residues" evidence="1">
    <location>
        <begin position="133"/>
        <end position="146"/>
    </location>
</feature>